<protein>
    <submittedName>
        <fullName evidence="3">Uncharacterized protein</fullName>
    </submittedName>
</protein>
<feature type="transmembrane region" description="Helical" evidence="2">
    <location>
        <begin position="78"/>
        <end position="102"/>
    </location>
</feature>
<keyword evidence="4" id="KW-1185">Reference proteome</keyword>
<gene>
    <name evidence="3" type="ORF">POL25_17720</name>
</gene>
<keyword evidence="2" id="KW-1133">Transmembrane helix</keyword>
<evidence type="ECO:0000256" key="1">
    <source>
        <dbReference type="SAM" id="MobiDB-lite"/>
    </source>
</evidence>
<dbReference type="EMBL" id="JAQNDL010000001">
    <property type="protein sequence ID" value="MDC0718746.1"/>
    <property type="molecule type" value="Genomic_DNA"/>
</dbReference>
<keyword evidence="2" id="KW-0812">Transmembrane</keyword>
<feature type="compositionally biased region" description="Basic and acidic residues" evidence="1">
    <location>
        <begin position="338"/>
        <end position="348"/>
    </location>
</feature>
<feature type="region of interest" description="Disordered" evidence="1">
    <location>
        <begin position="205"/>
        <end position="237"/>
    </location>
</feature>
<accession>A0ABT5DYV1</accession>
<feature type="compositionally biased region" description="Basic residues" evidence="1">
    <location>
        <begin position="224"/>
        <end position="236"/>
    </location>
</feature>
<sequence>MTASAALSSLGAFALVLASMFVVPFALWCNFSLARTAQLDARVSAPWLWILAFVVTLGLPVALSVWKYGTDGRRLSAAMMWLPLLWNLGAILLCTQVIPGLLVQSLRAQGDLAGTRFGDSHKVARILSAVGNGLADRLAPPAAPRAAARASESAPTPVTLAPGAAPNTAIAVPFSAAGNAILMNVQLEGAPRSPRSAVPVRHRRLVHHRAHRDRRQARAQGPGRRAHAAVQHRQRPRERAGWSTCRCCASAASSSTACSSACVTAAPTTLAGLLGLNVMREFLVEMDYQAERMKLLPRAARRPGQPRLRHLPGGPDRGRGLAGDLARTDPVDLAGQEPQHRGDRERAARGPLLRRSAHGGARIARIEPGGSGRSLVEGKTVAEDHEKLGFTLALAEAYW</sequence>
<evidence type="ECO:0000313" key="4">
    <source>
        <dbReference type="Proteomes" id="UP001221686"/>
    </source>
</evidence>
<dbReference type="Proteomes" id="UP001221686">
    <property type="component" value="Unassembled WGS sequence"/>
</dbReference>
<feature type="compositionally biased region" description="Basic residues" evidence="1">
    <location>
        <begin position="205"/>
        <end position="217"/>
    </location>
</feature>
<reference evidence="3 4" key="1">
    <citation type="submission" date="2022-11" db="EMBL/GenBank/DDBJ databases">
        <title>Minimal conservation of predation-associated metabolite biosynthetic gene clusters underscores biosynthetic potential of Myxococcota including descriptions for ten novel species: Archangium lansinium sp. nov., Myxococcus landrumus sp. nov., Nannocystis bai.</title>
        <authorList>
            <person name="Ahearne A."/>
            <person name="Stevens C."/>
            <person name="Dowd S."/>
        </authorList>
    </citation>
    <scope>NUCLEOTIDE SEQUENCE [LARGE SCALE GENOMIC DNA]</scope>
    <source>
        <strain evidence="3 4">BB15-2</strain>
    </source>
</reference>
<comment type="caution">
    <text evidence="3">The sequence shown here is derived from an EMBL/GenBank/DDBJ whole genome shotgun (WGS) entry which is preliminary data.</text>
</comment>
<name>A0ABT5DYV1_9BACT</name>
<feature type="region of interest" description="Disordered" evidence="1">
    <location>
        <begin position="300"/>
        <end position="348"/>
    </location>
</feature>
<evidence type="ECO:0000256" key="2">
    <source>
        <dbReference type="SAM" id="Phobius"/>
    </source>
</evidence>
<evidence type="ECO:0000313" key="3">
    <source>
        <dbReference type="EMBL" id="MDC0718746.1"/>
    </source>
</evidence>
<keyword evidence="2" id="KW-0472">Membrane</keyword>
<organism evidence="3 4">
    <name type="scientific">Nannocystis bainbridge</name>
    <dbReference type="NCBI Taxonomy" id="2995303"/>
    <lineage>
        <taxon>Bacteria</taxon>
        <taxon>Pseudomonadati</taxon>
        <taxon>Myxococcota</taxon>
        <taxon>Polyangia</taxon>
        <taxon>Nannocystales</taxon>
        <taxon>Nannocystaceae</taxon>
        <taxon>Nannocystis</taxon>
    </lineage>
</organism>
<proteinExistence type="predicted"/>
<feature type="transmembrane region" description="Helical" evidence="2">
    <location>
        <begin position="46"/>
        <end position="66"/>
    </location>
</feature>